<evidence type="ECO:0000259" key="1">
    <source>
        <dbReference type="Pfam" id="PF00149"/>
    </source>
</evidence>
<dbReference type="InterPro" id="IPR004843">
    <property type="entry name" value="Calcineurin-like_PHP"/>
</dbReference>
<proteinExistence type="predicted"/>
<sequence length="427" mass="47837">MVGIFMHTLLEQLTHGMPTQHTILPLDKQHNLDPYPLKPRLTFKANGTFKLTIFSDLHFGENPWDVWGPEQDANSTRVMKRVLGDERPDYVYVYGAISPISDMLFSREFSVLNGDLITGENTFKENATTLIDQIVKPLNDIEVPFSSSHGNHDNQANISHVDEILREQSVAPLSYTRMGPKGVGGEGGPGNYWVPIYRTKTDLAPVLILWFFDSRGGFSPGANSTRLPDWVDVSVADWIESETKIMDEAWGPAEKRGALAFVHIPPFIAQELQPGIDSKKDPGLNADLLEGLGSVQATTDPTSLGKDAIFWDALNKYIKNLHALISGHDHGNEWCVREPIKDVIFCFDKHSGYGGYTGDDWGYGVRNLLFTSPDPNKGVETWIRLEEGETRAHITLNRQYGYGHYLVETKFSGPEMGRKSIIHFYST</sequence>
<dbReference type="GO" id="GO:0016788">
    <property type="term" value="F:hydrolase activity, acting on ester bonds"/>
    <property type="evidence" value="ECO:0007669"/>
    <property type="project" value="TreeGrafter"/>
</dbReference>
<comment type="caution">
    <text evidence="2">The sequence shown here is derived from an EMBL/GenBank/DDBJ whole genome shotgun (WGS) entry which is preliminary data.</text>
</comment>
<dbReference type="Proteomes" id="UP000807353">
    <property type="component" value="Unassembled WGS sequence"/>
</dbReference>
<name>A0A9P6CE75_9AGAR</name>
<evidence type="ECO:0000313" key="2">
    <source>
        <dbReference type="EMBL" id="KAF9457688.1"/>
    </source>
</evidence>
<dbReference type="GO" id="GO:0005737">
    <property type="term" value="C:cytoplasm"/>
    <property type="evidence" value="ECO:0007669"/>
    <property type="project" value="TreeGrafter"/>
</dbReference>
<gene>
    <name evidence="2" type="ORF">BDZ94DRAFT_1301745</name>
</gene>
<accession>A0A9P6CE75</accession>
<dbReference type="SUPFAM" id="SSF56300">
    <property type="entry name" value="Metallo-dependent phosphatases"/>
    <property type="match status" value="1"/>
</dbReference>
<dbReference type="CDD" id="cd07383">
    <property type="entry name" value="MPP_Dcr2"/>
    <property type="match status" value="1"/>
</dbReference>
<dbReference type="AlphaFoldDB" id="A0A9P6CE75"/>
<dbReference type="Gene3D" id="3.60.21.10">
    <property type="match status" value="1"/>
</dbReference>
<evidence type="ECO:0000313" key="3">
    <source>
        <dbReference type="Proteomes" id="UP000807353"/>
    </source>
</evidence>
<dbReference type="PANTHER" id="PTHR32440">
    <property type="entry name" value="PHOSPHATASE DCR2-RELATED-RELATED"/>
    <property type="match status" value="1"/>
</dbReference>
<reference evidence="2" key="1">
    <citation type="submission" date="2020-11" db="EMBL/GenBank/DDBJ databases">
        <authorList>
            <consortium name="DOE Joint Genome Institute"/>
            <person name="Ahrendt S."/>
            <person name="Riley R."/>
            <person name="Andreopoulos W."/>
            <person name="Labutti K."/>
            <person name="Pangilinan J."/>
            <person name="Ruiz-Duenas F.J."/>
            <person name="Barrasa J.M."/>
            <person name="Sanchez-Garcia M."/>
            <person name="Camarero S."/>
            <person name="Miyauchi S."/>
            <person name="Serrano A."/>
            <person name="Linde D."/>
            <person name="Babiker R."/>
            <person name="Drula E."/>
            <person name="Ayuso-Fernandez I."/>
            <person name="Pacheco R."/>
            <person name="Padilla G."/>
            <person name="Ferreira P."/>
            <person name="Barriuso J."/>
            <person name="Kellner H."/>
            <person name="Castanera R."/>
            <person name="Alfaro M."/>
            <person name="Ramirez L."/>
            <person name="Pisabarro A.G."/>
            <person name="Kuo A."/>
            <person name="Tritt A."/>
            <person name="Lipzen A."/>
            <person name="He G."/>
            <person name="Yan M."/>
            <person name="Ng V."/>
            <person name="Cullen D."/>
            <person name="Martin F."/>
            <person name="Rosso M.-N."/>
            <person name="Henrissat B."/>
            <person name="Hibbett D."/>
            <person name="Martinez A.T."/>
            <person name="Grigoriev I.V."/>
        </authorList>
    </citation>
    <scope>NUCLEOTIDE SEQUENCE</scope>
    <source>
        <strain evidence="2">CBS 247.69</strain>
    </source>
</reference>
<dbReference type="InterPro" id="IPR029052">
    <property type="entry name" value="Metallo-depent_PP-like"/>
</dbReference>
<dbReference type="PANTHER" id="PTHR32440:SF11">
    <property type="entry name" value="METALLOPHOSPHOESTERASE DOMAIN-CONTAINING PROTEIN"/>
    <property type="match status" value="1"/>
</dbReference>
<protein>
    <submittedName>
        <fullName evidence="2">Metallo-dependent phosphatase-like protein</fullName>
    </submittedName>
</protein>
<dbReference type="OrthoDB" id="783096at2759"/>
<dbReference type="EMBL" id="MU150362">
    <property type="protein sequence ID" value="KAF9457688.1"/>
    <property type="molecule type" value="Genomic_DNA"/>
</dbReference>
<feature type="domain" description="Calcineurin-like phosphoesterase" evidence="1">
    <location>
        <begin position="50"/>
        <end position="330"/>
    </location>
</feature>
<keyword evidence="3" id="KW-1185">Reference proteome</keyword>
<organism evidence="2 3">
    <name type="scientific">Collybia nuda</name>
    <dbReference type="NCBI Taxonomy" id="64659"/>
    <lineage>
        <taxon>Eukaryota</taxon>
        <taxon>Fungi</taxon>
        <taxon>Dikarya</taxon>
        <taxon>Basidiomycota</taxon>
        <taxon>Agaricomycotina</taxon>
        <taxon>Agaricomycetes</taxon>
        <taxon>Agaricomycetidae</taxon>
        <taxon>Agaricales</taxon>
        <taxon>Tricholomatineae</taxon>
        <taxon>Clitocybaceae</taxon>
        <taxon>Collybia</taxon>
    </lineage>
</organism>
<dbReference type="Pfam" id="PF00149">
    <property type="entry name" value="Metallophos"/>
    <property type="match status" value="1"/>
</dbReference>